<evidence type="ECO:0000313" key="1">
    <source>
        <dbReference type="EMBL" id="BDS10464.1"/>
    </source>
</evidence>
<reference evidence="1" key="1">
    <citation type="submission" date="2022-09" db="EMBL/GenBank/DDBJ databases">
        <title>Aureispira anguillicida sp. nov., isolated from Leptocephalus of Japanese eel Anguilla japonica.</title>
        <authorList>
            <person name="Yuasa K."/>
            <person name="Mekata T."/>
            <person name="Ikunari K."/>
        </authorList>
    </citation>
    <scope>NUCLEOTIDE SEQUENCE</scope>
    <source>
        <strain evidence="1">EL160426</strain>
    </source>
</reference>
<dbReference type="EMBL" id="AP026867">
    <property type="protein sequence ID" value="BDS10464.1"/>
    <property type="molecule type" value="Genomic_DNA"/>
</dbReference>
<dbReference type="AlphaFoldDB" id="A0A916DPD3"/>
<organism evidence="1 2">
    <name type="scientific">Aureispira anguillae</name>
    <dbReference type="NCBI Taxonomy" id="2864201"/>
    <lineage>
        <taxon>Bacteria</taxon>
        <taxon>Pseudomonadati</taxon>
        <taxon>Bacteroidota</taxon>
        <taxon>Saprospiria</taxon>
        <taxon>Saprospirales</taxon>
        <taxon>Saprospiraceae</taxon>
        <taxon>Aureispira</taxon>
    </lineage>
</organism>
<protein>
    <recommendedName>
        <fullName evidence="3">Outer membrane protein beta-barrel domain-containing protein</fullName>
    </recommendedName>
</protein>
<dbReference type="KEGG" id="aup:AsAng_0011720"/>
<dbReference type="Proteomes" id="UP001060919">
    <property type="component" value="Chromosome"/>
</dbReference>
<dbReference type="RefSeq" id="WP_264791774.1">
    <property type="nucleotide sequence ID" value="NZ_AP026867.1"/>
</dbReference>
<proteinExistence type="predicted"/>
<evidence type="ECO:0000313" key="2">
    <source>
        <dbReference type="Proteomes" id="UP001060919"/>
    </source>
</evidence>
<evidence type="ECO:0008006" key="3">
    <source>
        <dbReference type="Google" id="ProtNLM"/>
    </source>
</evidence>
<sequence length="210" mass="24371">MRIIYFWCCFLWFVQVEAQTSTYKNSLTYKFLITDYNTLNPIFQQANDPDRILHPEDINYAGEIGYFRAINPSLNLGLPLRIGSIDAYHTVFDSNDSSCQPCEQRQRNELFFSADILALYKFNNNYLLKEDFFLAPYILLGVGGVYLSQQEGHFDVQVPMGIGLNIKLSKLLYLQAQFEYRKSLIIHKDNFAISGGISWLLDFKKTKNNE</sequence>
<accession>A0A916DPD3</accession>
<name>A0A916DPD3_9BACT</name>
<gene>
    <name evidence="1" type="ORF">AsAng_0011720</name>
</gene>
<keyword evidence="2" id="KW-1185">Reference proteome</keyword>